<evidence type="ECO:0000256" key="2">
    <source>
        <dbReference type="ARBA" id="ARBA00012150"/>
    </source>
</evidence>
<comment type="similarity">
    <text evidence="1 6">Belongs to the acylphosphatase family.</text>
</comment>
<evidence type="ECO:0000256" key="1">
    <source>
        <dbReference type="ARBA" id="ARBA00005614"/>
    </source>
</evidence>
<evidence type="ECO:0000259" key="7">
    <source>
        <dbReference type="PROSITE" id="PS51160"/>
    </source>
</evidence>
<dbReference type="Gene3D" id="3.30.70.100">
    <property type="match status" value="1"/>
</dbReference>
<dbReference type="Pfam" id="PF00708">
    <property type="entry name" value="Acylphosphatase"/>
    <property type="match status" value="1"/>
</dbReference>
<accession>A0A1C3U530</accession>
<feature type="active site" evidence="4">
    <location>
        <position position="22"/>
    </location>
</feature>
<dbReference type="EC" id="3.6.1.7" evidence="2 4"/>
<dbReference type="InterPro" id="IPR017968">
    <property type="entry name" value="Acylphosphatase_CS"/>
</dbReference>
<dbReference type="PROSITE" id="PS00150">
    <property type="entry name" value="ACYLPHOSPHATASE_1"/>
    <property type="match status" value="1"/>
</dbReference>
<dbReference type="SUPFAM" id="SSF54975">
    <property type="entry name" value="Acylphosphatase/BLUF domain-like"/>
    <property type="match status" value="1"/>
</dbReference>
<sequence length="94" mass="10026">MRDERVVALVRIVGKVQGVGFRIWTRNEAARLGLKGWVRNEADGSVLALITGPDVAVSAMMTRFWQGPAGASVSSVTKEPTPLVSGLTDFVITG</sequence>
<name>A0A1C3U530_9HYPH</name>
<dbReference type="InterPro" id="IPR020456">
    <property type="entry name" value="Acylphosphatase"/>
</dbReference>
<proteinExistence type="inferred from homology"/>
<dbReference type="NCBIfam" id="NF010999">
    <property type="entry name" value="PRK14425.1"/>
    <property type="match status" value="1"/>
</dbReference>
<gene>
    <name evidence="8" type="ORF">GA0061103_1530</name>
</gene>
<dbReference type="RefSeq" id="WP_092706770.1">
    <property type="nucleotide sequence ID" value="NZ_FMAG01000001.1"/>
</dbReference>
<keyword evidence="9" id="KW-1185">Reference proteome</keyword>
<protein>
    <recommendedName>
        <fullName evidence="2 4">Acylphosphatase</fullName>
        <ecNumber evidence="2 4">3.6.1.7</ecNumber>
    </recommendedName>
</protein>
<evidence type="ECO:0000256" key="5">
    <source>
        <dbReference type="RuleBase" id="RU000553"/>
    </source>
</evidence>
<feature type="domain" description="Acylphosphatase-like" evidence="7">
    <location>
        <begin position="7"/>
        <end position="94"/>
    </location>
</feature>
<comment type="catalytic activity">
    <reaction evidence="3 4 5">
        <text>an acyl phosphate + H2O = a carboxylate + phosphate + H(+)</text>
        <dbReference type="Rhea" id="RHEA:14965"/>
        <dbReference type="ChEBI" id="CHEBI:15377"/>
        <dbReference type="ChEBI" id="CHEBI:15378"/>
        <dbReference type="ChEBI" id="CHEBI:29067"/>
        <dbReference type="ChEBI" id="CHEBI:43474"/>
        <dbReference type="ChEBI" id="CHEBI:59918"/>
        <dbReference type="EC" id="3.6.1.7"/>
    </reaction>
</comment>
<reference evidence="9" key="1">
    <citation type="submission" date="2016-08" db="EMBL/GenBank/DDBJ databases">
        <authorList>
            <person name="Varghese N."/>
            <person name="Submissions Spin"/>
        </authorList>
    </citation>
    <scope>NUCLEOTIDE SEQUENCE [LARGE SCALE GENOMIC DNA]</scope>
    <source>
        <strain evidence="9">HAMBI 2975</strain>
    </source>
</reference>
<dbReference type="GO" id="GO:0003998">
    <property type="term" value="F:acylphosphatase activity"/>
    <property type="evidence" value="ECO:0007669"/>
    <property type="project" value="UniProtKB-EC"/>
</dbReference>
<keyword evidence="4 5" id="KW-0378">Hydrolase</keyword>
<dbReference type="PRINTS" id="PR00112">
    <property type="entry name" value="ACYLPHPHTASE"/>
</dbReference>
<organism evidence="8 9">
    <name type="scientific">Rhizobium multihospitium</name>
    <dbReference type="NCBI Taxonomy" id="410764"/>
    <lineage>
        <taxon>Bacteria</taxon>
        <taxon>Pseudomonadati</taxon>
        <taxon>Pseudomonadota</taxon>
        <taxon>Alphaproteobacteria</taxon>
        <taxon>Hyphomicrobiales</taxon>
        <taxon>Rhizobiaceae</taxon>
        <taxon>Rhizobium/Agrobacterium group</taxon>
        <taxon>Rhizobium</taxon>
    </lineage>
</organism>
<evidence type="ECO:0000313" key="8">
    <source>
        <dbReference type="EMBL" id="SCB10583.1"/>
    </source>
</evidence>
<feature type="active site" evidence="4">
    <location>
        <position position="40"/>
    </location>
</feature>
<dbReference type="InterPro" id="IPR001792">
    <property type="entry name" value="Acylphosphatase-like_dom"/>
</dbReference>
<dbReference type="STRING" id="410764.GA0061103_1530"/>
<dbReference type="EMBL" id="FMAG01000001">
    <property type="protein sequence ID" value="SCB10583.1"/>
    <property type="molecule type" value="Genomic_DNA"/>
</dbReference>
<dbReference type="Proteomes" id="UP000199101">
    <property type="component" value="Unassembled WGS sequence"/>
</dbReference>
<dbReference type="PANTHER" id="PTHR47268">
    <property type="entry name" value="ACYLPHOSPHATASE"/>
    <property type="match status" value="1"/>
</dbReference>
<evidence type="ECO:0000256" key="4">
    <source>
        <dbReference type="PROSITE-ProRule" id="PRU00520"/>
    </source>
</evidence>
<dbReference type="OrthoDB" id="5295388at2"/>
<evidence type="ECO:0000256" key="3">
    <source>
        <dbReference type="ARBA" id="ARBA00047645"/>
    </source>
</evidence>
<evidence type="ECO:0000313" key="9">
    <source>
        <dbReference type="Proteomes" id="UP000199101"/>
    </source>
</evidence>
<evidence type="ECO:0000256" key="6">
    <source>
        <dbReference type="RuleBase" id="RU004168"/>
    </source>
</evidence>
<dbReference type="InterPro" id="IPR036046">
    <property type="entry name" value="Acylphosphatase-like_dom_sf"/>
</dbReference>
<dbReference type="PROSITE" id="PS51160">
    <property type="entry name" value="ACYLPHOSPHATASE_3"/>
    <property type="match status" value="1"/>
</dbReference>
<dbReference type="AlphaFoldDB" id="A0A1C3U530"/>
<dbReference type="PANTHER" id="PTHR47268:SF4">
    <property type="entry name" value="ACYLPHOSPHATASE"/>
    <property type="match status" value="1"/>
</dbReference>
<dbReference type="PROSITE" id="PS00151">
    <property type="entry name" value="ACYLPHOSPHATASE_2"/>
    <property type="match status" value="1"/>
</dbReference>